<feature type="compositionally biased region" description="Polar residues" evidence="1">
    <location>
        <begin position="725"/>
        <end position="740"/>
    </location>
</feature>
<dbReference type="Pfam" id="PF19223">
    <property type="entry name" value="Chropara_Vmeth"/>
    <property type="match status" value="1"/>
</dbReference>
<reference evidence="4" key="1">
    <citation type="submission" date="2020-11" db="EMBL/GenBank/DDBJ databases">
        <title>RNA virus dark matter in the feces of wild birds.</title>
        <authorList>
            <person name="Lu X."/>
            <person name="Yang X.S."/>
            <person name="Zhang W."/>
        </authorList>
    </citation>
    <scope>NUCLEOTIDE SEQUENCE</scope>
    <source>
        <strain evidence="4">PallassLeafWarbler156con85</strain>
    </source>
</reference>
<feature type="transmembrane region" description="Helical" evidence="2">
    <location>
        <begin position="214"/>
        <end position="235"/>
    </location>
</feature>
<evidence type="ECO:0000259" key="3">
    <source>
        <dbReference type="Pfam" id="PF19223"/>
    </source>
</evidence>
<feature type="compositionally biased region" description="Polar residues" evidence="1">
    <location>
        <begin position="747"/>
        <end position="765"/>
    </location>
</feature>
<keyword evidence="2" id="KW-0472">Membrane</keyword>
<dbReference type="InterPro" id="IPR043646">
    <property type="entry name" value="Chropara_Vmeth_dom"/>
</dbReference>
<evidence type="ECO:0000256" key="2">
    <source>
        <dbReference type="SAM" id="Phobius"/>
    </source>
</evidence>
<accession>A0A8K1WRQ6</accession>
<feature type="compositionally biased region" description="Basic and acidic residues" evidence="1">
    <location>
        <begin position="768"/>
        <end position="796"/>
    </location>
</feature>
<feature type="region of interest" description="Disordered" evidence="1">
    <location>
        <begin position="670"/>
        <end position="796"/>
    </location>
</feature>
<organism evidence="4">
    <name type="scientific">Riboviria sp</name>
    <dbReference type="NCBI Taxonomy" id="2585031"/>
    <lineage>
        <taxon>Viruses</taxon>
        <taxon>Riboviria</taxon>
    </lineage>
</organism>
<sequence length="1040" mass="113524">MFGANILGVIWGGLVLLHHHVVVPPPEPQGYLHGVKGPWVDKPRVLGHKHQLAGPVSDLTTRPSFFDNFDGKHIGWINSALTVSTFGFAHLYYPSRPVYIQKKFIASHPRPVVCSQGEVLFVDGETVTIFNGFHTFVSLMPTNCVTDGAGMTIGALPHFDLPVVEGISGYRLTPDFDINPTFLALCILAVITYAFHVNPISTCLFLSLASVYFASAYLITSVVVMLVAVALYLAWRIRASVIVQQAPGLPFAINSLKDQAKTAMAKPIACVSGEHQQLAWYRRTAERFWMTFLIANGAEKVRDIGGSRSRFPELSHFKHICAADNDNDDILRDAKASNVFENCRLPGQLCPERSKIHFSMFSHVDYHMTVDEILEAAKGSIACIITHKFGPAGTSGGFSPYTIQTGSTAAGKPIQETRYEANWINNGNTITMTTGDGTPYQHGYHMWQNEGAVIGTKSAASYVTIWQNADSRIILMFPATGTYFNNHANVLKTAPKHDMTLRDGTRYTLAIKDNDSCKATVTYHTTPEYTVPAYIPTHVGYLMSSSERNSAYEGQLQSFVTADLNKLSAEFTAAAPVVANHAREISDAYALALVKGRTLSGFNPLTDGKLRALEIEVNHWLQCLPSTCVKILNDVVNHPVVRPLAKRIGITHRVPSYEVFTRVANAEMSTHKGKQRFPNPPSPADAAADGGFAGGPTPVNEQCPGVDRDESAQPSPPAEPVDNWPSLTGQLCQSAGQSPASPVPDQPSGSHRSNGQDLPTPQDWLTTAEREDPALYRNRDAQYSDATPTHDHDDPRPITKAGFSFLRAFEHCAAQGRQLFDAHLSTRRGEGTPQTILSVRLTDGGECVVDEQFTVSRLLLQHEQACLVGLLSNLPRLPLRMLRCAVRTCVRAVGVSMSTCGNYDHSSDCFGIRVLVPSGDGSTSSQYQRTELRGVALEVPRGPTARLGVGKRGVVLMGPLPAGRKSRCLPQVGNVKQDDRPEEYHPESGPAVNGSGTCRQRDRAPASSDRTDHVTKKAYKQRNNHARKRPQPKAKVAGAS</sequence>
<feature type="compositionally biased region" description="Basic and acidic residues" evidence="1">
    <location>
        <begin position="999"/>
        <end position="1015"/>
    </location>
</feature>
<dbReference type="EMBL" id="MW239405">
    <property type="protein sequence ID" value="UGO57423.1"/>
    <property type="molecule type" value="Genomic_RNA"/>
</dbReference>
<proteinExistence type="predicted"/>
<evidence type="ECO:0000313" key="4">
    <source>
        <dbReference type="EMBL" id="UGO57423.1"/>
    </source>
</evidence>
<feature type="transmembrane region" description="Helical" evidence="2">
    <location>
        <begin position="181"/>
        <end position="208"/>
    </location>
</feature>
<protein>
    <recommendedName>
        <fullName evidence="3">Chroparavirus methyltransferase domain-containing protein</fullName>
    </recommendedName>
</protein>
<feature type="compositionally biased region" description="Basic and acidic residues" evidence="1">
    <location>
        <begin position="976"/>
        <end position="986"/>
    </location>
</feature>
<keyword evidence="2" id="KW-0812">Transmembrane</keyword>
<feature type="region of interest" description="Disordered" evidence="1">
    <location>
        <begin position="966"/>
        <end position="1040"/>
    </location>
</feature>
<keyword evidence="2" id="KW-1133">Transmembrane helix</keyword>
<evidence type="ECO:0000256" key="1">
    <source>
        <dbReference type="SAM" id="MobiDB-lite"/>
    </source>
</evidence>
<name>A0A8K1WRQ6_9VIRU</name>
<feature type="compositionally biased region" description="Basic residues" evidence="1">
    <location>
        <begin position="1016"/>
        <end position="1032"/>
    </location>
</feature>
<feature type="domain" description="Chroparavirus methyltransferase" evidence="3">
    <location>
        <begin position="273"/>
        <end position="597"/>
    </location>
</feature>